<dbReference type="GO" id="GO:0007224">
    <property type="term" value="P:smoothened signaling pathway"/>
    <property type="evidence" value="ECO:0007669"/>
    <property type="project" value="TreeGrafter"/>
</dbReference>
<keyword evidence="2 7" id="KW-0812">Transmembrane</keyword>
<evidence type="ECO:0000256" key="7">
    <source>
        <dbReference type="SAM" id="Phobius"/>
    </source>
</evidence>
<comment type="subcellular location">
    <subcellularLocation>
        <location evidence="1">Membrane</location>
        <topology evidence="1">Multi-pass membrane protein</topology>
    </subcellularLocation>
</comment>
<organism evidence="10 11">
    <name type="scientific">Heligmosomoides polygyrus</name>
    <name type="common">Parasitic roundworm</name>
    <dbReference type="NCBI Taxonomy" id="6339"/>
    <lineage>
        <taxon>Eukaryota</taxon>
        <taxon>Metazoa</taxon>
        <taxon>Ecdysozoa</taxon>
        <taxon>Nematoda</taxon>
        <taxon>Chromadorea</taxon>
        <taxon>Rhabditida</taxon>
        <taxon>Rhabditina</taxon>
        <taxon>Rhabditomorpha</taxon>
        <taxon>Strongyloidea</taxon>
        <taxon>Heligmosomidae</taxon>
        <taxon>Heligmosomoides</taxon>
    </lineage>
</organism>
<reference evidence="9 10" key="1">
    <citation type="submission" date="2018-11" db="EMBL/GenBank/DDBJ databases">
        <authorList>
            <consortium name="Pathogen Informatics"/>
        </authorList>
    </citation>
    <scope>NUCLEOTIDE SEQUENCE [LARGE SCALE GENOMIC DNA]</scope>
</reference>
<feature type="transmembrane region" description="Helical" evidence="7">
    <location>
        <begin position="356"/>
        <end position="377"/>
    </location>
</feature>
<keyword evidence="10" id="KW-1185">Reference proteome</keyword>
<dbReference type="OrthoDB" id="193905at2759"/>
<dbReference type="Gene3D" id="1.20.1640.10">
    <property type="entry name" value="Multidrug efflux transporter AcrB transmembrane domain"/>
    <property type="match status" value="1"/>
</dbReference>
<evidence type="ECO:0000313" key="11">
    <source>
        <dbReference type="WBParaSite" id="HPBE_0002210201-mRNA-1"/>
    </source>
</evidence>
<protein>
    <submittedName>
        <fullName evidence="11">SSD domain-containing protein</fullName>
    </submittedName>
</protein>
<evidence type="ECO:0000256" key="4">
    <source>
        <dbReference type="ARBA" id="ARBA00023136"/>
    </source>
</evidence>
<keyword evidence="5" id="KW-0325">Glycoprotein</keyword>
<sequence length="552" mass="62261">MEGLGFETRGTNLAAARLTLDAIKKTSATSVEILRSQFQSRISKRQAKTFKVSLSSNDSEVDDEGHPEKKLRTVAAVSQTTSTTLEPISIDYNDYGTDTEPTANDLSDPCVQYSAMGSNIPYQYIDFSAKIILQIKAEEIFSLDVFRRLCEVDSVVDKVLNASRYKPPDIPLKTSFNLPLYSNCLRFATPNRCDALNAQDIETLRSTVHSCMKNRNSSICANPLIEQVINYLLPKQTLTNERYVAVLLKIPASPGDSSSLPFYEALLDGLQNHFVGDVVLKGAFFNVKNAEFLHALQDDTKIAAVSAVLVLLCFLIYSRSFFYTFIIATIVFLSMGVAFFFYTVIFRIHFFPSLNLLVLVLMIAVGADDAFLLLVYYRIFKKSSEQSYHIGDPYVPLYKERDRIARAIRRSLRHSLASMFVTSATTAVAFISNLTSEIIVIRCFGVFACLTMLANYTLVVLLLPSTMVLTCSESRRRLLPYFEASAKISSLLHKCRYFIAFAGIAMTIAASMLLPSSHPYEWYDNNAHLFNFEWKRRWKFMENYVIGIDSVR</sequence>
<dbReference type="WBParaSite" id="HPBE_0002210201-mRNA-1">
    <property type="protein sequence ID" value="HPBE_0002210201-mRNA-1"/>
    <property type="gene ID" value="HPBE_0002210201"/>
</dbReference>
<dbReference type="InterPro" id="IPR000731">
    <property type="entry name" value="SSD"/>
</dbReference>
<dbReference type="SUPFAM" id="SSF82866">
    <property type="entry name" value="Multidrug efflux transporter AcrB transmembrane domain"/>
    <property type="match status" value="1"/>
</dbReference>
<feature type="transmembrane region" description="Helical" evidence="7">
    <location>
        <begin position="497"/>
        <end position="514"/>
    </location>
</feature>
<feature type="transmembrane region" description="Helical" evidence="7">
    <location>
        <begin position="325"/>
        <end position="350"/>
    </location>
</feature>
<evidence type="ECO:0000313" key="9">
    <source>
        <dbReference type="EMBL" id="VDP30342.1"/>
    </source>
</evidence>
<dbReference type="PANTHER" id="PTHR45951:SF3">
    <property type="entry name" value="PROTEIN DISPATCHED"/>
    <property type="match status" value="1"/>
</dbReference>
<dbReference type="GO" id="GO:0022857">
    <property type="term" value="F:transmembrane transporter activity"/>
    <property type="evidence" value="ECO:0007669"/>
    <property type="project" value="TreeGrafter"/>
</dbReference>
<dbReference type="InterPro" id="IPR003392">
    <property type="entry name" value="PTHD_SSD"/>
</dbReference>
<keyword evidence="4 7" id="KW-0472">Membrane</keyword>
<evidence type="ECO:0000256" key="5">
    <source>
        <dbReference type="ARBA" id="ARBA00023180"/>
    </source>
</evidence>
<dbReference type="EMBL" id="UZAH01033652">
    <property type="protein sequence ID" value="VDP30342.1"/>
    <property type="molecule type" value="Genomic_DNA"/>
</dbReference>
<feature type="transmembrane region" description="Helical" evidence="7">
    <location>
        <begin position="302"/>
        <end position="318"/>
    </location>
</feature>
<evidence type="ECO:0000259" key="8">
    <source>
        <dbReference type="PROSITE" id="PS50156"/>
    </source>
</evidence>
<feature type="transmembrane region" description="Helical" evidence="7">
    <location>
        <begin position="416"/>
        <end position="433"/>
    </location>
</feature>
<feature type="transmembrane region" description="Helical" evidence="7">
    <location>
        <begin position="439"/>
        <end position="469"/>
    </location>
</feature>
<evidence type="ECO:0000256" key="6">
    <source>
        <dbReference type="ARBA" id="ARBA00038046"/>
    </source>
</evidence>
<name>A0A183GHQ1_HELPZ</name>
<evidence type="ECO:0000256" key="2">
    <source>
        <dbReference type="ARBA" id="ARBA00022692"/>
    </source>
</evidence>
<reference evidence="11" key="2">
    <citation type="submission" date="2019-09" db="UniProtKB">
        <authorList>
            <consortium name="WormBaseParasite"/>
        </authorList>
    </citation>
    <scope>IDENTIFICATION</scope>
</reference>
<dbReference type="Pfam" id="PF02460">
    <property type="entry name" value="Patched"/>
    <property type="match status" value="1"/>
</dbReference>
<dbReference type="GO" id="GO:0016020">
    <property type="term" value="C:membrane"/>
    <property type="evidence" value="ECO:0007669"/>
    <property type="project" value="UniProtKB-SubCell"/>
</dbReference>
<comment type="similarity">
    <text evidence="6">Belongs to the dispatched family.</text>
</comment>
<dbReference type="PROSITE" id="PS50156">
    <property type="entry name" value="SSD"/>
    <property type="match status" value="1"/>
</dbReference>
<accession>A0A3P8BW47</accession>
<dbReference type="AlphaFoldDB" id="A0A183GHQ1"/>
<dbReference type="Proteomes" id="UP000050761">
    <property type="component" value="Unassembled WGS sequence"/>
</dbReference>
<dbReference type="InterPro" id="IPR052081">
    <property type="entry name" value="Dispatched_Hh_regulator"/>
</dbReference>
<feature type="domain" description="SSD" evidence="8">
    <location>
        <begin position="325"/>
        <end position="469"/>
    </location>
</feature>
<dbReference type="PANTHER" id="PTHR45951">
    <property type="entry name" value="PROTEIN DISPATCHED-RELATED"/>
    <property type="match status" value="1"/>
</dbReference>
<evidence type="ECO:0000256" key="1">
    <source>
        <dbReference type="ARBA" id="ARBA00004141"/>
    </source>
</evidence>
<accession>A0A183GHQ1</accession>
<gene>
    <name evidence="9" type="ORF">HPBE_LOCUS22101</name>
</gene>
<evidence type="ECO:0000256" key="3">
    <source>
        <dbReference type="ARBA" id="ARBA00022989"/>
    </source>
</evidence>
<evidence type="ECO:0000313" key="10">
    <source>
        <dbReference type="Proteomes" id="UP000050761"/>
    </source>
</evidence>
<proteinExistence type="inferred from homology"/>
<keyword evidence="3 7" id="KW-1133">Transmembrane helix</keyword>